<keyword evidence="2" id="KW-1185">Reference proteome</keyword>
<dbReference type="Proteomes" id="UP001519460">
    <property type="component" value="Unassembled WGS sequence"/>
</dbReference>
<dbReference type="EMBL" id="JACVVK020000169">
    <property type="protein sequence ID" value="KAK7487163.1"/>
    <property type="molecule type" value="Genomic_DNA"/>
</dbReference>
<sequence length="77" mass="8337">MWTSSCVCRSNFVYKPPLVVDNVTASTGTGMLVGWISEGRNDPCTTKRVLTLVTSAMWIAAVTLLADQEPCGQKIES</sequence>
<dbReference type="AlphaFoldDB" id="A0ABD0KIW3"/>
<accession>A0ABD0KIW3</accession>
<gene>
    <name evidence="1" type="ORF">BaRGS_00021658</name>
</gene>
<organism evidence="1 2">
    <name type="scientific">Batillaria attramentaria</name>
    <dbReference type="NCBI Taxonomy" id="370345"/>
    <lineage>
        <taxon>Eukaryota</taxon>
        <taxon>Metazoa</taxon>
        <taxon>Spiralia</taxon>
        <taxon>Lophotrochozoa</taxon>
        <taxon>Mollusca</taxon>
        <taxon>Gastropoda</taxon>
        <taxon>Caenogastropoda</taxon>
        <taxon>Sorbeoconcha</taxon>
        <taxon>Cerithioidea</taxon>
        <taxon>Batillariidae</taxon>
        <taxon>Batillaria</taxon>
    </lineage>
</organism>
<protein>
    <submittedName>
        <fullName evidence="1">Uncharacterized protein</fullName>
    </submittedName>
</protein>
<name>A0ABD0KIW3_9CAEN</name>
<comment type="caution">
    <text evidence="1">The sequence shown here is derived from an EMBL/GenBank/DDBJ whole genome shotgun (WGS) entry which is preliminary data.</text>
</comment>
<evidence type="ECO:0000313" key="1">
    <source>
        <dbReference type="EMBL" id="KAK7487163.1"/>
    </source>
</evidence>
<evidence type="ECO:0000313" key="2">
    <source>
        <dbReference type="Proteomes" id="UP001519460"/>
    </source>
</evidence>
<proteinExistence type="predicted"/>
<reference evidence="1 2" key="1">
    <citation type="journal article" date="2023" name="Sci. Data">
        <title>Genome assembly of the Korean intertidal mud-creeper Batillaria attramentaria.</title>
        <authorList>
            <person name="Patra A.K."/>
            <person name="Ho P.T."/>
            <person name="Jun S."/>
            <person name="Lee S.J."/>
            <person name="Kim Y."/>
            <person name="Won Y.J."/>
        </authorList>
    </citation>
    <scope>NUCLEOTIDE SEQUENCE [LARGE SCALE GENOMIC DNA]</scope>
    <source>
        <strain evidence="1">Wonlab-2016</strain>
    </source>
</reference>